<name>A0A0H4QM54_9LACO</name>
<comment type="similarity">
    <text evidence="2">Belongs to the ABC-2 integral membrane protein family.</text>
</comment>
<evidence type="ECO:0000256" key="1">
    <source>
        <dbReference type="ARBA" id="ARBA00004651"/>
    </source>
</evidence>
<feature type="domain" description="ABC transmembrane type-2" evidence="9">
    <location>
        <begin position="125"/>
        <end position="366"/>
    </location>
</feature>
<evidence type="ECO:0000256" key="7">
    <source>
        <dbReference type="ARBA" id="ARBA00023136"/>
    </source>
</evidence>
<dbReference type="PANTHER" id="PTHR30294">
    <property type="entry name" value="MEMBRANE COMPONENT OF ABC TRANSPORTER YHHJ-RELATED"/>
    <property type="match status" value="1"/>
</dbReference>
<proteinExistence type="inferred from homology"/>
<dbReference type="Pfam" id="PF12698">
    <property type="entry name" value="ABC2_membrane_3"/>
    <property type="match status" value="1"/>
</dbReference>
<dbReference type="STRING" id="1007676.ABM34_09785"/>
<reference evidence="11" key="1">
    <citation type="submission" date="2015-07" db="EMBL/GenBank/DDBJ databases">
        <title>Lactobacillus ginsenosidimutans/EMML 3141/ whole genome sequencing.</title>
        <authorList>
            <person name="Kim M.K."/>
            <person name="Im W.-T."/>
            <person name="Srinivasan S."/>
            <person name="Lee J.-J."/>
        </authorList>
    </citation>
    <scope>NUCLEOTIDE SEQUENCE [LARGE SCALE GENOMIC DNA]</scope>
    <source>
        <strain evidence="11">EMML 3041</strain>
    </source>
</reference>
<feature type="transmembrane region" description="Helical" evidence="8">
    <location>
        <begin position="258"/>
        <end position="276"/>
    </location>
</feature>
<evidence type="ECO:0000256" key="4">
    <source>
        <dbReference type="ARBA" id="ARBA00022475"/>
    </source>
</evidence>
<comment type="subcellular location">
    <subcellularLocation>
        <location evidence="1">Cell membrane</location>
        <topology evidence="1">Multi-pass membrane protein</topology>
    </subcellularLocation>
</comment>
<feature type="transmembrane region" description="Helical" evidence="8">
    <location>
        <begin position="21"/>
        <end position="40"/>
    </location>
</feature>
<feature type="transmembrane region" description="Helical" evidence="8">
    <location>
        <begin position="288"/>
        <end position="305"/>
    </location>
</feature>
<evidence type="ECO:0000313" key="10">
    <source>
        <dbReference type="EMBL" id="AKP67793.1"/>
    </source>
</evidence>
<protein>
    <submittedName>
        <fullName evidence="10">Antibiotic ABC transporter permease</fullName>
    </submittedName>
</protein>
<feature type="transmembrane region" description="Helical" evidence="8">
    <location>
        <begin position="219"/>
        <end position="246"/>
    </location>
</feature>
<dbReference type="RefSeq" id="WP_048705386.1">
    <property type="nucleotide sequence ID" value="NZ_CP012034.1"/>
</dbReference>
<evidence type="ECO:0000256" key="3">
    <source>
        <dbReference type="ARBA" id="ARBA00022448"/>
    </source>
</evidence>
<feature type="transmembrane region" description="Helical" evidence="8">
    <location>
        <begin position="341"/>
        <end position="363"/>
    </location>
</feature>
<keyword evidence="4" id="KW-1003">Cell membrane</keyword>
<dbReference type="Proteomes" id="UP000036106">
    <property type="component" value="Chromosome"/>
</dbReference>
<gene>
    <name evidence="10" type="ORF">ABM34_09785</name>
</gene>
<dbReference type="InterPro" id="IPR051449">
    <property type="entry name" value="ABC-2_transporter_component"/>
</dbReference>
<keyword evidence="5 8" id="KW-0812">Transmembrane</keyword>
<evidence type="ECO:0000313" key="11">
    <source>
        <dbReference type="Proteomes" id="UP000036106"/>
    </source>
</evidence>
<dbReference type="AlphaFoldDB" id="A0A0H4QM54"/>
<keyword evidence="11" id="KW-1185">Reference proteome</keyword>
<sequence>MKRTWAIAKRVLKELFRDKRTLALMFLAPILILSLMKVVFTTNSTVDVNIATVNIQSSLVKQMNKMNNINVTKYSTEANANKALKDQKVDGVVHKKGGNFYVKNANTDASKTAATKAALQSSMVATNVKQLKEKLTKIAAANPQVAAAMQGNKQTAPKIHNSYVYGNKDTSFFDKILPILMGFFVFFFVFLISGMALLKERTTGTLDRLLATPVRRSEIVFGYMISYGLLAIVQTLIIVLFTVYVLNVEVLGNIWNMVLVNVVLAVVALALGILMSTFAKSEFQMMQFIPIIVIPQVFFSGIIPLDQMAHWVQDLAYILPLKYAGEATSAVVLNGYGLGHILAPIGALLIFLVILTMLNIYGLRRYRKV</sequence>
<dbReference type="PROSITE" id="PS51012">
    <property type="entry name" value="ABC_TM2"/>
    <property type="match status" value="1"/>
</dbReference>
<evidence type="ECO:0000259" key="9">
    <source>
        <dbReference type="PROSITE" id="PS51012"/>
    </source>
</evidence>
<evidence type="ECO:0000256" key="5">
    <source>
        <dbReference type="ARBA" id="ARBA00022692"/>
    </source>
</evidence>
<keyword evidence="3" id="KW-0813">Transport</keyword>
<dbReference type="InterPro" id="IPR047817">
    <property type="entry name" value="ABC2_TM_bact-type"/>
</dbReference>
<dbReference type="PANTHER" id="PTHR30294:SF38">
    <property type="entry name" value="TRANSPORT PERMEASE PROTEIN"/>
    <property type="match status" value="1"/>
</dbReference>
<accession>A0A0H4QM54</accession>
<dbReference type="OrthoDB" id="9776218at2"/>
<keyword evidence="6 8" id="KW-1133">Transmembrane helix</keyword>
<dbReference type="GO" id="GO:0140359">
    <property type="term" value="F:ABC-type transporter activity"/>
    <property type="evidence" value="ECO:0007669"/>
    <property type="project" value="InterPro"/>
</dbReference>
<evidence type="ECO:0000256" key="2">
    <source>
        <dbReference type="ARBA" id="ARBA00007783"/>
    </source>
</evidence>
<evidence type="ECO:0000256" key="6">
    <source>
        <dbReference type="ARBA" id="ARBA00022989"/>
    </source>
</evidence>
<dbReference type="InterPro" id="IPR013525">
    <property type="entry name" value="ABC2_TM"/>
</dbReference>
<keyword evidence="7 8" id="KW-0472">Membrane</keyword>
<dbReference type="EMBL" id="CP012034">
    <property type="protein sequence ID" value="AKP67793.1"/>
    <property type="molecule type" value="Genomic_DNA"/>
</dbReference>
<dbReference type="GO" id="GO:0005886">
    <property type="term" value="C:plasma membrane"/>
    <property type="evidence" value="ECO:0007669"/>
    <property type="project" value="UniProtKB-SubCell"/>
</dbReference>
<feature type="transmembrane region" description="Helical" evidence="8">
    <location>
        <begin position="176"/>
        <end position="198"/>
    </location>
</feature>
<dbReference type="PATRIC" id="fig|1007676.4.peg.1980"/>
<evidence type="ECO:0000256" key="8">
    <source>
        <dbReference type="SAM" id="Phobius"/>
    </source>
</evidence>
<organism evidence="10 11">
    <name type="scientific">Companilactobacillus ginsenosidimutans</name>
    <dbReference type="NCBI Taxonomy" id="1007676"/>
    <lineage>
        <taxon>Bacteria</taxon>
        <taxon>Bacillati</taxon>
        <taxon>Bacillota</taxon>
        <taxon>Bacilli</taxon>
        <taxon>Lactobacillales</taxon>
        <taxon>Lactobacillaceae</taxon>
        <taxon>Companilactobacillus</taxon>
    </lineage>
</organism>
<dbReference type="KEGG" id="lgn:ABM34_09785"/>